<dbReference type="PANTHER" id="PTHR34992">
    <property type="entry name" value="HYPHAL ANASTAMOSIS-7 PROTEIN"/>
    <property type="match status" value="1"/>
</dbReference>
<evidence type="ECO:0000256" key="8">
    <source>
        <dbReference type="SAM" id="MobiDB-lite"/>
    </source>
</evidence>
<keyword evidence="7" id="KW-0449">Lipoprotein</keyword>
<feature type="chain" id="PRO_5007580485" description="Copper acquisition factor BIM1-like domain-containing protein" evidence="10">
    <location>
        <begin position="21"/>
        <end position="371"/>
    </location>
</feature>
<feature type="compositionally biased region" description="Low complexity" evidence="8">
    <location>
        <begin position="296"/>
        <end position="308"/>
    </location>
</feature>
<keyword evidence="4 10" id="KW-0732">Signal</keyword>
<organism evidence="12 13">
    <name type="scientific">Drechmeria coniospora</name>
    <name type="common">Nematophagous fungus</name>
    <name type="synonym">Meria coniospora</name>
    <dbReference type="NCBI Taxonomy" id="98403"/>
    <lineage>
        <taxon>Eukaryota</taxon>
        <taxon>Fungi</taxon>
        <taxon>Dikarya</taxon>
        <taxon>Ascomycota</taxon>
        <taxon>Pezizomycotina</taxon>
        <taxon>Sordariomycetes</taxon>
        <taxon>Hypocreomycetidae</taxon>
        <taxon>Hypocreales</taxon>
        <taxon>Ophiocordycipitaceae</taxon>
        <taxon>Drechmeria</taxon>
    </lineage>
</organism>
<dbReference type="CDD" id="cd21176">
    <property type="entry name" value="LPMO_auxiliary-like"/>
    <property type="match status" value="1"/>
</dbReference>
<evidence type="ECO:0000256" key="5">
    <source>
        <dbReference type="ARBA" id="ARBA00023136"/>
    </source>
</evidence>
<evidence type="ECO:0000256" key="4">
    <source>
        <dbReference type="ARBA" id="ARBA00022729"/>
    </source>
</evidence>
<keyword evidence="6" id="KW-0325">Glycoprotein</keyword>
<feature type="domain" description="Copper acquisition factor BIM1-like" evidence="11">
    <location>
        <begin position="43"/>
        <end position="189"/>
    </location>
</feature>
<evidence type="ECO:0000259" key="11">
    <source>
        <dbReference type="Pfam" id="PF20238"/>
    </source>
</evidence>
<dbReference type="PANTHER" id="PTHR34992:SF5">
    <property type="entry name" value="ANCHORED PROTEIN, PUTATIVE (AFU_ORTHOLOGUE AFUA_6G02800)-RELATED"/>
    <property type="match status" value="1"/>
</dbReference>
<evidence type="ECO:0000256" key="1">
    <source>
        <dbReference type="ARBA" id="ARBA00004609"/>
    </source>
</evidence>
<keyword evidence="9" id="KW-0812">Transmembrane</keyword>
<keyword evidence="13" id="KW-1185">Reference proteome</keyword>
<keyword evidence="9" id="KW-1133">Transmembrane helix</keyword>
<dbReference type="EMBL" id="LAYC01000003">
    <property type="protein sequence ID" value="KYK54983.1"/>
    <property type="molecule type" value="Genomic_DNA"/>
</dbReference>
<evidence type="ECO:0000313" key="13">
    <source>
        <dbReference type="Proteomes" id="UP000076580"/>
    </source>
</evidence>
<dbReference type="GO" id="GO:0098552">
    <property type="term" value="C:side of membrane"/>
    <property type="evidence" value="ECO:0007669"/>
    <property type="project" value="UniProtKB-KW"/>
</dbReference>
<keyword evidence="2" id="KW-1003">Cell membrane</keyword>
<keyword evidence="5 9" id="KW-0472">Membrane</keyword>
<dbReference type="GeneID" id="63719587"/>
<name>A0A151GD47_DRECN</name>
<dbReference type="Proteomes" id="UP000076580">
    <property type="component" value="Chromosome 03"/>
</dbReference>
<feature type="region of interest" description="Disordered" evidence="8">
    <location>
        <begin position="22"/>
        <end position="45"/>
    </location>
</feature>
<dbReference type="Pfam" id="PF20238">
    <property type="entry name" value="BIM1-like_dom"/>
    <property type="match status" value="1"/>
</dbReference>
<evidence type="ECO:0000256" key="6">
    <source>
        <dbReference type="ARBA" id="ARBA00023180"/>
    </source>
</evidence>
<accession>A0A151GD47</accession>
<evidence type="ECO:0000313" key="12">
    <source>
        <dbReference type="EMBL" id="KYK54983.1"/>
    </source>
</evidence>
<dbReference type="InterPro" id="IPR046530">
    <property type="entry name" value="BIM1-like_dom"/>
</dbReference>
<evidence type="ECO:0000256" key="10">
    <source>
        <dbReference type="SAM" id="SignalP"/>
    </source>
</evidence>
<gene>
    <name evidence="12" type="ORF">DCS_06944</name>
</gene>
<dbReference type="InParanoid" id="A0A151GD47"/>
<evidence type="ECO:0000256" key="7">
    <source>
        <dbReference type="ARBA" id="ARBA00023288"/>
    </source>
</evidence>
<reference evidence="12 13" key="1">
    <citation type="journal article" date="2016" name="Sci. Rep.">
        <title>Insights into Adaptations to a Near-Obligate Nematode Endoparasitic Lifestyle from the Finished Genome of Drechmeria coniospora.</title>
        <authorList>
            <person name="Zhang L."/>
            <person name="Zhou Z."/>
            <person name="Guo Q."/>
            <person name="Fokkens L."/>
            <person name="Miskei M."/>
            <person name="Pocsi I."/>
            <person name="Zhang W."/>
            <person name="Chen M."/>
            <person name="Wang L."/>
            <person name="Sun Y."/>
            <person name="Donzelli B.G."/>
            <person name="Gibson D.M."/>
            <person name="Nelson D.R."/>
            <person name="Luo J.G."/>
            <person name="Rep M."/>
            <person name="Liu H."/>
            <person name="Yang S."/>
            <person name="Wang J."/>
            <person name="Krasnoff S.B."/>
            <person name="Xu Y."/>
            <person name="Molnar I."/>
            <person name="Lin M."/>
        </authorList>
    </citation>
    <scope>NUCLEOTIDE SEQUENCE [LARGE SCALE GENOMIC DNA]</scope>
    <source>
        <strain evidence="12 13">ARSEF 6962</strain>
    </source>
</reference>
<feature type="region of interest" description="Disordered" evidence="8">
    <location>
        <begin position="189"/>
        <end position="222"/>
    </location>
</feature>
<feature type="signal peptide" evidence="10">
    <location>
        <begin position="1"/>
        <end position="20"/>
    </location>
</feature>
<evidence type="ECO:0000256" key="3">
    <source>
        <dbReference type="ARBA" id="ARBA00022622"/>
    </source>
</evidence>
<feature type="compositionally biased region" description="Low complexity" evidence="8">
    <location>
        <begin position="207"/>
        <end position="222"/>
    </location>
</feature>
<dbReference type="GO" id="GO:0005886">
    <property type="term" value="C:plasma membrane"/>
    <property type="evidence" value="ECO:0007669"/>
    <property type="project" value="UniProtKB-SubCell"/>
</dbReference>
<dbReference type="AlphaFoldDB" id="A0A151GD47"/>
<dbReference type="STRING" id="98403.A0A151GD47"/>
<evidence type="ECO:0000256" key="9">
    <source>
        <dbReference type="SAM" id="Phobius"/>
    </source>
</evidence>
<dbReference type="RefSeq" id="XP_040654335.1">
    <property type="nucleotide sequence ID" value="XM_040804231.1"/>
</dbReference>
<feature type="region of interest" description="Disordered" evidence="8">
    <location>
        <begin position="288"/>
        <end position="311"/>
    </location>
</feature>
<sequence length="371" mass="39027">MRSFRTVLAVGLAVASAVVAQHDSKSGKSAGNPSTSSVTDNNMGPAAFMWPPDRVWSGDMDNTAPCGSRAAPGNRTKFPLTGGAVALVAQDDYYNSKISIAYSNDPTSNTDFTTLVDSRDINDLNPGHTCAKIPDAPSTVTVGTNATIQIIYKADWDAPHNQTFYACADITFVALNDFNMKIPCFNATEPGEDDKKMANDEVNGKKSSSSEPSGSGSAANSAGGSAGTIIGSLAGAFILSGAALYFYRRREQKKRSLRLARMEENARMGHYPLNKVVSQGIVEKCAGKNEDETDTPEAAAPDNNAPEALTSSTEACPKIAAQDMAWSHLPSRVPPATKSTEKTPAESVCASGHTAAAVPGIIENKNENVAE</sequence>
<feature type="region of interest" description="Disordered" evidence="8">
    <location>
        <begin position="330"/>
        <end position="371"/>
    </location>
</feature>
<dbReference type="InterPro" id="IPR046936">
    <property type="entry name" value="BIM1-like"/>
</dbReference>
<comment type="subcellular location">
    <subcellularLocation>
        <location evidence="1">Cell membrane</location>
        <topology evidence="1">Lipid-anchor</topology>
        <topology evidence="1">GPI-anchor</topology>
    </subcellularLocation>
</comment>
<comment type="caution">
    <text evidence="12">The sequence shown here is derived from an EMBL/GenBank/DDBJ whole genome shotgun (WGS) entry which is preliminary data.</text>
</comment>
<evidence type="ECO:0000256" key="2">
    <source>
        <dbReference type="ARBA" id="ARBA00022475"/>
    </source>
</evidence>
<protein>
    <recommendedName>
        <fullName evidence="11">Copper acquisition factor BIM1-like domain-containing protein</fullName>
    </recommendedName>
</protein>
<proteinExistence type="predicted"/>
<feature type="compositionally biased region" description="Basic and acidic residues" evidence="8">
    <location>
        <begin position="193"/>
        <end position="204"/>
    </location>
</feature>
<feature type="compositionally biased region" description="Polar residues" evidence="8">
    <location>
        <begin position="27"/>
        <end position="42"/>
    </location>
</feature>
<dbReference type="CDD" id="cd12087">
    <property type="entry name" value="TM_EGFR-like"/>
    <property type="match status" value="1"/>
</dbReference>
<keyword evidence="3" id="KW-0336">GPI-anchor</keyword>
<feature type="transmembrane region" description="Helical" evidence="9">
    <location>
        <begin position="226"/>
        <end position="247"/>
    </location>
</feature>